<dbReference type="GO" id="GO:0009051">
    <property type="term" value="P:pentose-phosphate shunt, oxidative branch"/>
    <property type="evidence" value="ECO:0007669"/>
    <property type="project" value="TreeGrafter"/>
</dbReference>
<evidence type="ECO:0000256" key="6">
    <source>
        <dbReference type="ARBA" id="ARBA00023277"/>
    </source>
</evidence>
<dbReference type="GO" id="GO:0004345">
    <property type="term" value="F:glucose-6-phosphate dehydrogenase activity"/>
    <property type="evidence" value="ECO:0007669"/>
    <property type="project" value="UniProtKB-UniRule"/>
</dbReference>
<comment type="similarity">
    <text evidence="2 7">Belongs to the glucose-6-phosphate dehydrogenase family.</text>
</comment>
<feature type="binding site" evidence="7">
    <location>
        <position position="190"/>
    </location>
    <ligand>
        <name>substrate</name>
    </ligand>
</feature>
<evidence type="ECO:0000259" key="8">
    <source>
        <dbReference type="Pfam" id="PF00479"/>
    </source>
</evidence>
<evidence type="ECO:0000256" key="7">
    <source>
        <dbReference type="HAMAP-Rule" id="MF_00966"/>
    </source>
</evidence>
<dbReference type="EMBL" id="BMGG01000012">
    <property type="protein sequence ID" value="GGC91806.1"/>
    <property type="molecule type" value="Genomic_DNA"/>
</dbReference>
<keyword evidence="4 7" id="KW-0521">NADP</keyword>
<feature type="binding site" evidence="7">
    <location>
        <position position="156"/>
    </location>
    <ligand>
        <name>NADP(+)</name>
        <dbReference type="ChEBI" id="CHEBI:58349"/>
    </ligand>
</feature>
<dbReference type="Gene3D" id="3.30.360.10">
    <property type="entry name" value="Dihydrodipicolinate Reductase, domain 2"/>
    <property type="match status" value="1"/>
</dbReference>
<keyword evidence="6 7" id="KW-0119">Carbohydrate metabolism</keyword>
<dbReference type="InterPro" id="IPR036291">
    <property type="entry name" value="NAD(P)-bd_dom_sf"/>
</dbReference>
<comment type="catalytic activity">
    <reaction evidence="7">
        <text>D-glucose 6-phosphate + NADP(+) = 6-phospho-D-glucono-1,5-lactone + NADPH + H(+)</text>
        <dbReference type="Rhea" id="RHEA:15841"/>
        <dbReference type="ChEBI" id="CHEBI:15378"/>
        <dbReference type="ChEBI" id="CHEBI:57783"/>
        <dbReference type="ChEBI" id="CHEBI:57955"/>
        <dbReference type="ChEBI" id="CHEBI:58349"/>
        <dbReference type="ChEBI" id="CHEBI:61548"/>
        <dbReference type="EC" id="1.1.1.49"/>
    </reaction>
</comment>
<dbReference type="InterPro" id="IPR022674">
    <property type="entry name" value="G6P_DH_NAD-bd"/>
</dbReference>
<dbReference type="GO" id="GO:0005829">
    <property type="term" value="C:cytosol"/>
    <property type="evidence" value="ECO:0007669"/>
    <property type="project" value="TreeGrafter"/>
</dbReference>
<dbReference type="SUPFAM" id="SSF55347">
    <property type="entry name" value="Glyceraldehyde-3-phosphate dehydrogenase-like, C-terminal domain"/>
    <property type="match status" value="1"/>
</dbReference>
<comment type="caution">
    <text evidence="10">The sequence shown here is derived from an EMBL/GenBank/DDBJ whole genome shotgun (WGS) entry which is preliminary data.</text>
</comment>
<proteinExistence type="inferred from homology"/>
<dbReference type="InterPro" id="IPR001282">
    <property type="entry name" value="G6P_DH"/>
</dbReference>
<evidence type="ECO:0000313" key="11">
    <source>
        <dbReference type="Proteomes" id="UP000637002"/>
    </source>
</evidence>
<protein>
    <recommendedName>
        <fullName evidence="7">Glucose-6-phosphate 1-dehydrogenase</fullName>
        <shortName evidence="7">G6PD</shortName>
        <ecNumber evidence="7">1.1.1.49</ecNumber>
    </recommendedName>
</protein>
<feature type="binding site" evidence="7">
    <location>
        <position position="243"/>
    </location>
    <ligand>
        <name>substrate</name>
    </ligand>
</feature>
<keyword evidence="3 7" id="KW-0313">Glucose metabolism</keyword>
<dbReference type="AlphaFoldDB" id="A0A916UWG6"/>
<dbReference type="HAMAP" id="MF_00966">
    <property type="entry name" value="G6PD"/>
    <property type="match status" value="1"/>
</dbReference>
<evidence type="ECO:0000256" key="3">
    <source>
        <dbReference type="ARBA" id="ARBA00022526"/>
    </source>
</evidence>
<feature type="domain" description="Glucose-6-phosphate dehydrogenase NAD-binding" evidence="8">
    <location>
        <begin position="22"/>
        <end position="195"/>
    </location>
</feature>
<sequence length="492" mass="54386">MGVGIVRKIPPGVGPKRPQVVVLFGATGDLSRRKLLPGLFHITGVGFIPGCRIIGVSLDELDTAGFRQFAREAVDQFSTRKIDEADWAAFAETLDYVPLAQGAGALRAAVERAEQALGEGCRRLHYLSVPPAAALSAVRMLAEAGLVEGSQIIMEKPFGTDLESAVALNTKLHEVFSERQIFRIDHFLGKEPAQNILAFRFGNGLFEPIWNRNFIDHVQIDVPETLGLGKRSAFYEATGAYRDMVVTHLFQILGFMAMEPPTALAPAPISEEKNKVFRSMVPLDPKDVVRGQYVGYRSEEGVEPESDTETFIALKCFIDNWRWAGVPFFLRTGKRLAEGQRIISIAFREPPKSMFPQGSGVGAQGPDHLTFDLADASKMSLSFYGKRPGPGMRLDKLSMQFAMHDTGMIGDVLEAYERLILDAMRGDHTLFTTAEGIERLWEVSTPVLQAPPPVRLYPTGSWGPKSIHQLIAPHAWRLPFERAWRDPNSVGS</sequence>
<dbReference type="GO" id="GO:0050661">
    <property type="term" value="F:NADP binding"/>
    <property type="evidence" value="ECO:0007669"/>
    <property type="project" value="UniProtKB-UniRule"/>
</dbReference>
<dbReference type="Pfam" id="PF02781">
    <property type="entry name" value="G6PD_C"/>
    <property type="match status" value="1"/>
</dbReference>
<evidence type="ECO:0000313" key="10">
    <source>
        <dbReference type="EMBL" id="GGC91806.1"/>
    </source>
</evidence>
<dbReference type="InterPro" id="IPR022675">
    <property type="entry name" value="G6P_DH_C"/>
</dbReference>
<organism evidence="10 11">
    <name type="scientific">Chelatococcus reniformis</name>
    <dbReference type="NCBI Taxonomy" id="1494448"/>
    <lineage>
        <taxon>Bacteria</taxon>
        <taxon>Pseudomonadati</taxon>
        <taxon>Pseudomonadota</taxon>
        <taxon>Alphaproteobacteria</taxon>
        <taxon>Hyphomicrobiales</taxon>
        <taxon>Chelatococcaceae</taxon>
        <taxon>Chelatococcus</taxon>
    </lineage>
</organism>
<feature type="binding site" evidence="7">
    <location>
        <position position="224"/>
    </location>
    <ligand>
        <name>substrate</name>
    </ligand>
</feature>
<comment type="caution">
    <text evidence="7">Lacks conserved residue(s) required for the propagation of feature annotation.</text>
</comment>
<feature type="active site" description="Proton acceptor" evidence="7">
    <location>
        <position position="248"/>
    </location>
</feature>
<dbReference type="EC" id="1.1.1.49" evidence="7"/>
<keyword evidence="5 7" id="KW-0560">Oxidoreductase</keyword>
<reference evidence="10" key="2">
    <citation type="submission" date="2020-09" db="EMBL/GenBank/DDBJ databases">
        <authorList>
            <person name="Sun Q."/>
            <person name="Zhou Y."/>
        </authorList>
    </citation>
    <scope>NUCLEOTIDE SEQUENCE</scope>
    <source>
        <strain evidence="10">CGMCC 1.12919</strain>
    </source>
</reference>
<gene>
    <name evidence="7 10" type="primary">zwf</name>
    <name evidence="10" type="ORF">GCM10010994_56980</name>
</gene>
<dbReference type="PRINTS" id="PR00079">
    <property type="entry name" value="G6PDHDRGNASE"/>
</dbReference>
<dbReference type="Gene3D" id="3.40.50.720">
    <property type="entry name" value="NAD(P)-binding Rossmann-like Domain"/>
    <property type="match status" value="1"/>
</dbReference>
<evidence type="ECO:0000256" key="5">
    <source>
        <dbReference type="ARBA" id="ARBA00023002"/>
    </source>
</evidence>
<evidence type="ECO:0000256" key="4">
    <source>
        <dbReference type="ARBA" id="ARBA00022857"/>
    </source>
</evidence>
<dbReference type="GO" id="GO:0006006">
    <property type="term" value="P:glucose metabolic process"/>
    <property type="evidence" value="ECO:0007669"/>
    <property type="project" value="UniProtKB-KW"/>
</dbReference>
<name>A0A916UWG6_9HYPH</name>
<dbReference type="PANTHER" id="PTHR23429">
    <property type="entry name" value="GLUCOSE-6-PHOSPHATE 1-DEHYDROGENASE G6PD"/>
    <property type="match status" value="1"/>
</dbReference>
<keyword evidence="11" id="KW-1185">Reference proteome</keyword>
<accession>A0A916UWG6</accession>
<feature type="binding site" evidence="7">
    <location>
        <position position="334"/>
    </location>
    <ligand>
        <name>substrate</name>
    </ligand>
</feature>
<evidence type="ECO:0000259" key="9">
    <source>
        <dbReference type="Pfam" id="PF02781"/>
    </source>
</evidence>
<dbReference type="Pfam" id="PF00479">
    <property type="entry name" value="G6PD_N"/>
    <property type="match status" value="1"/>
</dbReference>
<comment type="pathway">
    <text evidence="1 7">Carbohydrate degradation; pentose phosphate pathway; D-ribulose 5-phosphate from D-glucose 6-phosphate (oxidative stage): step 1/3.</text>
</comment>
<dbReference type="PANTHER" id="PTHR23429:SF0">
    <property type="entry name" value="GLUCOSE-6-PHOSPHATE 1-DEHYDROGENASE"/>
    <property type="match status" value="1"/>
</dbReference>
<dbReference type="PROSITE" id="PS00069">
    <property type="entry name" value="G6P_DEHYDROGENASE"/>
    <property type="match status" value="1"/>
</dbReference>
<dbReference type="InterPro" id="IPR019796">
    <property type="entry name" value="G6P_DH_AS"/>
</dbReference>
<evidence type="ECO:0000256" key="2">
    <source>
        <dbReference type="ARBA" id="ARBA00009975"/>
    </source>
</evidence>
<dbReference type="SUPFAM" id="SSF51735">
    <property type="entry name" value="NAD(P)-binding Rossmann-fold domains"/>
    <property type="match status" value="1"/>
</dbReference>
<feature type="binding site" evidence="7">
    <location>
        <position position="186"/>
    </location>
    <ligand>
        <name>substrate</name>
    </ligand>
</feature>
<dbReference type="NCBIfam" id="TIGR00871">
    <property type="entry name" value="zwf"/>
    <property type="match status" value="1"/>
</dbReference>
<dbReference type="PIRSF" id="PIRSF000110">
    <property type="entry name" value="G6PD"/>
    <property type="match status" value="1"/>
</dbReference>
<evidence type="ECO:0000256" key="1">
    <source>
        <dbReference type="ARBA" id="ARBA00004937"/>
    </source>
</evidence>
<dbReference type="Proteomes" id="UP000637002">
    <property type="component" value="Unassembled WGS sequence"/>
</dbReference>
<reference evidence="10" key="1">
    <citation type="journal article" date="2014" name="Int. J. Syst. Evol. Microbiol.">
        <title>Complete genome sequence of Corynebacterium casei LMG S-19264T (=DSM 44701T), isolated from a smear-ripened cheese.</title>
        <authorList>
            <consortium name="US DOE Joint Genome Institute (JGI-PGF)"/>
            <person name="Walter F."/>
            <person name="Albersmeier A."/>
            <person name="Kalinowski J."/>
            <person name="Ruckert C."/>
        </authorList>
    </citation>
    <scope>NUCLEOTIDE SEQUENCE</scope>
    <source>
        <strain evidence="10">CGMCC 1.12919</strain>
    </source>
</reference>
<comment type="function">
    <text evidence="7">Catalyzes the oxidation of glucose 6-phosphate to 6-phosphogluconolactone.</text>
</comment>
<feature type="domain" description="Glucose-6-phosphate dehydrogenase C-terminal" evidence="9">
    <location>
        <begin position="197"/>
        <end position="475"/>
    </location>
</feature>
<feature type="binding site" evidence="7">
    <location>
        <begin position="25"/>
        <end position="32"/>
    </location>
    <ligand>
        <name>NADP(+)</name>
        <dbReference type="ChEBI" id="CHEBI:58349"/>
    </ligand>
</feature>